<dbReference type="Gene3D" id="2.40.160.20">
    <property type="match status" value="1"/>
</dbReference>
<evidence type="ECO:0000256" key="1">
    <source>
        <dbReference type="ARBA" id="ARBA00004442"/>
    </source>
</evidence>
<evidence type="ECO:0000256" key="3">
    <source>
        <dbReference type="ARBA" id="ARBA00023136"/>
    </source>
</evidence>
<gene>
    <name evidence="8" type="ORF">ABIE08_000851</name>
</gene>
<dbReference type="EMBL" id="JBEPSM010000001">
    <property type="protein sequence ID" value="MET4632938.1"/>
    <property type="molecule type" value="Genomic_DNA"/>
</dbReference>
<feature type="signal peptide" evidence="6">
    <location>
        <begin position="1"/>
        <end position="19"/>
    </location>
</feature>
<protein>
    <submittedName>
        <fullName evidence="8">Outer membrane immunogenic protein</fullName>
    </submittedName>
</protein>
<feature type="chain" id="PRO_5046239405" evidence="6">
    <location>
        <begin position="20"/>
        <end position="243"/>
    </location>
</feature>
<evidence type="ECO:0000256" key="2">
    <source>
        <dbReference type="ARBA" id="ARBA00022729"/>
    </source>
</evidence>
<evidence type="ECO:0000313" key="8">
    <source>
        <dbReference type="EMBL" id="MET4632938.1"/>
    </source>
</evidence>
<feature type="domain" description="Outer membrane protein beta-barrel" evidence="7">
    <location>
        <begin position="21"/>
        <end position="243"/>
    </location>
</feature>
<evidence type="ECO:0000313" key="9">
    <source>
        <dbReference type="Proteomes" id="UP001549321"/>
    </source>
</evidence>
<dbReference type="Pfam" id="PF13505">
    <property type="entry name" value="OMP_b-brl"/>
    <property type="match status" value="1"/>
</dbReference>
<dbReference type="InterPro" id="IPR051692">
    <property type="entry name" value="OMP-like"/>
</dbReference>
<sequence>MKFRLAAALFAMGLSTAGAADLTYEPAPVAPAIEAFNWTGFYVGVHGGYGWGHTQDTHNPNAFGQTLTGGFGGAQIGYNYQLQNNIVLGAEADVAYSGVGKDWGGSNQFDPYYGEDKIDWSGTIRARVGYSADRFMPYLTGGLAWANVDHKLGCDANRVAVTIGGCKAPFETSKSDTAWGWTVGAGVEYAVTNNVTVKAEYLYTDLGKNDVTLIDVNYPTNPVNNREFDTSYNSVKLGLNYKF</sequence>
<dbReference type="PANTHER" id="PTHR34001">
    <property type="entry name" value="BLL7405 PROTEIN"/>
    <property type="match status" value="1"/>
</dbReference>
<name>A0ABV2QWP9_9HYPH</name>
<evidence type="ECO:0000256" key="5">
    <source>
        <dbReference type="ARBA" id="ARBA00038306"/>
    </source>
</evidence>
<comment type="similarity">
    <text evidence="5">Belongs to the Omp25/RopB family.</text>
</comment>
<keyword evidence="3" id="KW-0472">Membrane</keyword>
<keyword evidence="4" id="KW-0998">Cell outer membrane</keyword>
<keyword evidence="9" id="KW-1185">Reference proteome</keyword>
<organism evidence="8 9">
    <name type="scientific">Kaistia defluvii</name>
    <dbReference type="NCBI Taxonomy" id="410841"/>
    <lineage>
        <taxon>Bacteria</taxon>
        <taxon>Pseudomonadati</taxon>
        <taxon>Pseudomonadota</taxon>
        <taxon>Alphaproteobacteria</taxon>
        <taxon>Hyphomicrobiales</taxon>
        <taxon>Kaistiaceae</taxon>
        <taxon>Kaistia</taxon>
    </lineage>
</organism>
<keyword evidence="2 6" id="KW-0732">Signal</keyword>
<comment type="subcellular location">
    <subcellularLocation>
        <location evidence="1">Cell outer membrane</location>
    </subcellularLocation>
</comment>
<evidence type="ECO:0000256" key="4">
    <source>
        <dbReference type="ARBA" id="ARBA00023237"/>
    </source>
</evidence>
<comment type="caution">
    <text evidence="8">The sequence shown here is derived from an EMBL/GenBank/DDBJ whole genome shotgun (WGS) entry which is preliminary data.</text>
</comment>
<dbReference type="PANTHER" id="PTHR34001:SF3">
    <property type="entry name" value="BLL7405 PROTEIN"/>
    <property type="match status" value="1"/>
</dbReference>
<dbReference type="InterPro" id="IPR027385">
    <property type="entry name" value="Beta-barrel_OMP"/>
</dbReference>
<evidence type="ECO:0000259" key="7">
    <source>
        <dbReference type="Pfam" id="PF13505"/>
    </source>
</evidence>
<proteinExistence type="inferred from homology"/>
<reference evidence="8 9" key="1">
    <citation type="submission" date="2024-06" db="EMBL/GenBank/DDBJ databases">
        <title>Sorghum-associated microbial communities from plants grown in Nebraska, USA.</title>
        <authorList>
            <person name="Schachtman D."/>
        </authorList>
    </citation>
    <scope>NUCLEOTIDE SEQUENCE [LARGE SCALE GENOMIC DNA]</scope>
    <source>
        <strain evidence="8 9">3207</strain>
    </source>
</reference>
<evidence type="ECO:0000256" key="6">
    <source>
        <dbReference type="SAM" id="SignalP"/>
    </source>
</evidence>
<dbReference type="InterPro" id="IPR011250">
    <property type="entry name" value="OMP/PagP_B-barrel"/>
</dbReference>
<dbReference type="RefSeq" id="WP_354549004.1">
    <property type="nucleotide sequence ID" value="NZ_JBEPSM010000001.1"/>
</dbReference>
<dbReference type="Proteomes" id="UP001549321">
    <property type="component" value="Unassembled WGS sequence"/>
</dbReference>
<accession>A0ABV2QWP9</accession>
<dbReference type="SUPFAM" id="SSF56925">
    <property type="entry name" value="OMPA-like"/>
    <property type="match status" value="1"/>
</dbReference>